<dbReference type="Pfam" id="PF06580">
    <property type="entry name" value="His_kinase"/>
    <property type="match status" value="1"/>
</dbReference>
<dbReference type="Gene3D" id="3.30.565.10">
    <property type="entry name" value="Histidine kinase-like ATPase, C-terminal domain"/>
    <property type="match status" value="1"/>
</dbReference>
<keyword evidence="4" id="KW-1185">Reference proteome</keyword>
<dbReference type="Proteomes" id="UP000244090">
    <property type="component" value="Unassembled WGS sequence"/>
</dbReference>
<dbReference type="RefSeq" id="WP_108114427.1">
    <property type="nucleotide sequence ID" value="NZ_QBKT01000003.1"/>
</dbReference>
<feature type="transmembrane region" description="Helical" evidence="1">
    <location>
        <begin position="108"/>
        <end position="131"/>
    </location>
</feature>
<reference evidence="3 4" key="1">
    <citation type="submission" date="2018-04" db="EMBL/GenBank/DDBJ databases">
        <title>Genomic Encyclopedia of Archaeal and Bacterial Type Strains, Phase II (KMG-II): from individual species to whole genera.</title>
        <authorList>
            <person name="Goeker M."/>
        </authorList>
    </citation>
    <scope>NUCLEOTIDE SEQUENCE [LARGE SCALE GENOMIC DNA]</scope>
    <source>
        <strain evidence="3 4">DSM 25731</strain>
    </source>
</reference>
<evidence type="ECO:0000256" key="1">
    <source>
        <dbReference type="SAM" id="Phobius"/>
    </source>
</evidence>
<feature type="domain" description="Signal transduction histidine kinase internal region" evidence="2">
    <location>
        <begin position="152"/>
        <end position="229"/>
    </location>
</feature>
<accession>A0A2T6C1M3</accession>
<keyword evidence="3" id="KW-0418">Kinase</keyword>
<evidence type="ECO:0000313" key="3">
    <source>
        <dbReference type="EMBL" id="PTX62218.1"/>
    </source>
</evidence>
<dbReference type="InterPro" id="IPR050640">
    <property type="entry name" value="Bact_2-comp_sensor_kinase"/>
</dbReference>
<dbReference type="InterPro" id="IPR036890">
    <property type="entry name" value="HATPase_C_sf"/>
</dbReference>
<dbReference type="AlphaFoldDB" id="A0A2T6C1M3"/>
<evidence type="ECO:0000259" key="2">
    <source>
        <dbReference type="Pfam" id="PF06580"/>
    </source>
</evidence>
<proteinExistence type="predicted"/>
<keyword evidence="1" id="KW-1133">Transmembrane helix</keyword>
<evidence type="ECO:0000313" key="4">
    <source>
        <dbReference type="Proteomes" id="UP000244090"/>
    </source>
</evidence>
<gene>
    <name evidence="3" type="ORF">C8N46_103317</name>
</gene>
<name>A0A2T6C1M3_9FLAO</name>
<comment type="caution">
    <text evidence="3">The sequence shown here is derived from an EMBL/GenBank/DDBJ whole genome shotgun (WGS) entry which is preliminary data.</text>
</comment>
<keyword evidence="3" id="KW-0808">Transferase</keyword>
<dbReference type="PANTHER" id="PTHR34220:SF7">
    <property type="entry name" value="SENSOR HISTIDINE KINASE YPDA"/>
    <property type="match status" value="1"/>
</dbReference>
<feature type="transmembrane region" description="Helical" evidence="1">
    <location>
        <begin position="12"/>
        <end position="29"/>
    </location>
</feature>
<dbReference type="GO" id="GO:0000155">
    <property type="term" value="F:phosphorelay sensor kinase activity"/>
    <property type="evidence" value="ECO:0007669"/>
    <property type="project" value="InterPro"/>
</dbReference>
<dbReference type="OrthoDB" id="9809908at2"/>
<feature type="transmembrane region" description="Helical" evidence="1">
    <location>
        <begin position="35"/>
        <end position="59"/>
    </location>
</feature>
<sequence length="337" mass="39228">MNVKLNKSDYILLAIYYGVSVLMTIYEYATQNEDLIEYLLDIPSFVIVDISVICMFLYWLLPDYVLNNKKYFQFTFWALLVLILAGFWEDVVGFYSGGRDWVHFKYGYQQVINYISNTAQSIGLPFGLLLAKKYYENQIMFSSIKEKQKENELKLLRSQISPHFLFNNLNTLDALIDSDTAKAKEYINRLSLIYRYLIQTKDSEVMELTEELNLAENYIFLIKTRFGNDYDFTITKNVSLDNKFVPTGAIQTLLENVAKHNRAQHGKVVKATVTIDEDWLTITNTKSTIKHQKDSFGTGLKNLKYRYQLLSDKKPEIIDTLDDFTVKIPIIKLSEES</sequence>
<protein>
    <submittedName>
        <fullName evidence="3">Histidine kinase</fullName>
    </submittedName>
</protein>
<dbReference type="PANTHER" id="PTHR34220">
    <property type="entry name" value="SENSOR HISTIDINE KINASE YPDA"/>
    <property type="match status" value="1"/>
</dbReference>
<dbReference type="EMBL" id="QBKT01000003">
    <property type="protein sequence ID" value="PTX62218.1"/>
    <property type="molecule type" value="Genomic_DNA"/>
</dbReference>
<dbReference type="InterPro" id="IPR010559">
    <property type="entry name" value="Sig_transdc_His_kin_internal"/>
</dbReference>
<dbReference type="GO" id="GO:0016020">
    <property type="term" value="C:membrane"/>
    <property type="evidence" value="ECO:0007669"/>
    <property type="project" value="InterPro"/>
</dbReference>
<keyword evidence="1" id="KW-0812">Transmembrane</keyword>
<feature type="transmembrane region" description="Helical" evidence="1">
    <location>
        <begin position="71"/>
        <end position="88"/>
    </location>
</feature>
<keyword evidence="1" id="KW-0472">Membrane</keyword>
<organism evidence="3 4">
    <name type="scientific">Kordia periserrulae</name>
    <dbReference type="NCBI Taxonomy" id="701523"/>
    <lineage>
        <taxon>Bacteria</taxon>
        <taxon>Pseudomonadati</taxon>
        <taxon>Bacteroidota</taxon>
        <taxon>Flavobacteriia</taxon>
        <taxon>Flavobacteriales</taxon>
        <taxon>Flavobacteriaceae</taxon>
        <taxon>Kordia</taxon>
    </lineage>
</organism>